<accession>A0A6M7X019</accession>
<dbReference type="CDD" id="cd01066">
    <property type="entry name" value="APP_MetAP"/>
    <property type="match status" value="1"/>
</dbReference>
<dbReference type="Proteomes" id="UP000503017">
    <property type="component" value="Chromosome"/>
</dbReference>
<dbReference type="SUPFAM" id="SSF55920">
    <property type="entry name" value="Creatinase/aminopeptidase"/>
    <property type="match status" value="1"/>
</dbReference>
<dbReference type="SUPFAM" id="SSF53092">
    <property type="entry name" value="Creatinase/prolidase N-terminal domain"/>
    <property type="match status" value="1"/>
</dbReference>
<dbReference type="InterPro" id="IPR000587">
    <property type="entry name" value="Creatinase_N"/>
</dbReference>
<reference evidence="3 4" key="1">
    <citation type="submission" date="2018-10" db="EMBL/GenBank/DDBJ databases">
        <authorList>
            <person name="Perry B.J."/>
            <person name="Sullivan J.T."/>
            <person name="Murphy R.J.T."/>
            <person name="Ramsay J.P."/>
            <person name="Ronson C.W."/>
        </authorList>
    </citation>
    <scope>NUCLEOTIDE SEQUENCE [LARGE SCALE GENOMIC DNA]</scope>
    <source>
        <strain evidence="3 4">R88b</strain>
    </source>
</reference>
<gene>
    <name evidence="3" type="ORF">EB235_33575</name>
</gene>
<dbReference type="InterPro" id="IPR029149">
    <property type="entry name" value="Creatin/AminoP/Spt16_N"/>
</dbReference>
<organism evidence="3 4">
    <name type="scientific">Mesorhizobium loti R88b</name>
    <dbReference type="NCBI Taxonomy" id="935548"/>
    <lineage>
        <taxon>Bacteria</taxon>
        <taxon>Pseudomonadati</taxon>
        <taxon>Pseudomonadota</taxon>
        <taxon>Alphaproteobacteria</taxon>
        <taxon>Hyphomicrobiales</taxon>
        <taxon>Phyllobacteriaceae</taxon>
        <taxon>Mesorhizobium</taxon>
    </lineage>
</organism>
<dbReference type="PANTHER" id="PTHR46112">
    <property type="entry name" value="AMINOPEPTIDASE"/>
    <property type="match status" value="1"/>
</dbReference>
<dbReference type="Pfam" id="PF00557">
    <property type="entry name" value="Peptidase_M24"/>
    <property type="match status" value="1"/>
</dbReference>
<proteinExistence type="predicted"/>
<dbReference type="InterPro" id="IPR000994">
    <property type="entry name" value="Pept_M24"/>
</dbReference>
<dbReference type="Gene3D" id="3.90.230.10">
    <property type="entry name" value="Creatinase/methionine aminopeptidase superfamily"/>
    <property type="match status" value="1"/>
</dbReference>
<evidence type="ECO:0000259" key="2">
    <source>
        <dbReference type="Pfam" id="PF01321"/>
    </source>
</evidence>
<dbReference type="PANTHER" id="PTHR46112:SF2">
    <property type="entry name" value="XAA-PRO AMINOPEPTIDASE P-RELATED"/>
    <property type="match status" value="1"/>
</dbReference>
<sequence length="410" mass="45763">MTLPPRMSGWRSLANRYQTQLGEPLMSAAFTREEYRQRTRRLRQRMAERGIDTLLVLNESNMNYLTGYEGYSDYVPQLALVSQDEEDPWLILREIDTFCATPTSYLPESRVLSYPEQYIGSSERTPWQPIADLIRERSKSNRLGVEMGAKILGMKSYAALANNLDMSKAIDADGMVATLHRVKSPAELAYMEQAGKIADRALQAGRLEISVGARECDVAAAVQSALIRGTPEFPGGPCYGALTMPVGSPANAPHLKWSDATYRLGCQTNFEIGAFRHRYACALSRTIFLGEPSARAQHLHRAALDGFLSEFDAIRPGVKCSDVSHAFKRAFEPYGVRKESRSGYSTGIDWSGDLSFNPDDHTVIEANMTFHVLIGIWEKEDGYIFSETVRVTETGAKSLSNMSRKLLVNY</sequence>
<dbReference type="EMBL" id="CP033367">
    <property type="protein sequence ID" value="QKD05774.1"/>
    <property type="molecule type" value="Genomic_DNA"/>
</dbReference>
<dbReference type="Gene3D" id="3.40.350.10">
    <property type="entry name" value="Creatinase/prolidase N-terminal domain"/>
    <property type="match status" value="1"/>
</dbReference>
<evidence type="ECO:0000313" key="3">
    <source>
        <dbReference type="EMBL" id="QKD05774.1"/>
    </source>
</evidence>
<dbReference type="InterPro" id="IPR036005">
    <property type="entry name" value="Creatinase/aminopeptidase-like"/>
</dbReference>
<evidence type="ECO:0000313" key="4">
    <source>
        <dbReference type="Proteomes" id="UP000503017"/>
    </source>
</evidence>
<dbReference type="InterPro" id="IPR050659">
    <property type="entry name" value="Peptidase_M24B"/>
</dbReference>
<name>A0A6M7X019_RHILI</name>
<dbReference type="AlphaFoldDB" id="A0A6M7X019"/>
<feature type="domain" description="Peptidase M24" evidence="1">
    <location>
        <begin position="190"/>
        <end position="393"/>
    </location>
</feature>
<feature type="domain" description="Creatinase N-terminal" evidence="2">
    <location>
        <begin position="38"/>
        <end position="179"/>
    </location>
</feature>
<dbReference type="Pfam" id="PF01321">
    <property type="entry name" value="Creatinase_N"/>
    <property type="match status" value="1"/>
</dbReference>
<evidence type="ECO:0000259" key="1">
    <source>
        <dbReference type="Pfam" id="PF00557"/>
    </source>
</evidence>
<protein>
    <submittedName>
        <fullName evidence="3">M24 family metallopeptidase</fullName>
    </submittedName>
</protein>